<geneLocation type="plasmid" evidence="2 5">
    <name>pJCM12687</name>
</geneLocation>
<sequence>MSQQQLADPVADGQAWALRQQEAFPQWVARHGGGDPDRWDFGLDSLNVLSYIVFDRFPTREAIDDPGNAEFSEPATWYLGEIVRRSDPKKLRWSRRDFGLDAGHYVVEPTARTQAWAAENPQGHLRSVAYRGDPMWLRSYYTHYVAPLWGKPWPAWIHSSETGAWSWDETAQRWVSQRDRWRHSIAGLLTVLAAQLPDIALDYSTVSLQAVEIFTVANAAAQEPTVRDAVIAYVGECLLRSGGGRWIWDEHPEHLTNGFPVAQRSLTTVSPAHLIEYARARRDGQTFARVHRAWIADTEDNRRRGDQHALQREPTPGLDQSSEQPTPAEQWASQRRNRFADWIARYGAGQAWDFTTDSLDALAEVVLEHCPAGTSLLDAATGQDFVDGAIWYLGETLHRAKPSRWSFSAEVAEVTGRAPTGLNICANVPFDGYPAGFPLAVYLLEELDGVVRPTLLWEPDVPQTNPKRLRDTYDLWVTALIRERISQSQKRREQARRRAGRRRSDEETLSRWLTARTDGFPGWVERFGSAQDWDFSVDSLDALEALIRRRASGPEELLEDKVNADFVEGAAWYFGEVLRRHDPDGSRWSFERSYHPEPYLSGGRATHVAEHLATVYAGDGGVLRRWWEAARTLRER</sequence>
<dbReference type="EMBL" id="AP022607">
    <property type="protein sequence ID" value="BBZ15270.1"/>
    <property type="molecule type" value="Genomic_DNA"/>
</dbReference>
<dbReference type="AlphaFoldDB" id="A0A7I7WDS9"/>
<protein>
    <submittedName>
        <fullName evidence="3">Uncharacterized protein</fullName>
    </submittedName>
</protein>
<reference evidence="2 5" key="2">
    <citation type="journal article" date="2019" name="Emerg. Microbes Infect.">
        <title>Comprehensive subspecies identification of 175 nontuberculous mycobacteria species based on 7547 genomic profiles.</title>
        <authorList>
            <person name="Matsumoto Y."/>
            <person name="Kinjo T."/>
            <person name="Motooka D."/>
            <person name="Nabeya D."/>
            <person name="Jung N."/>
            <person name="Uechi K."/>
            <person name="Horii T."/>
            <person name="Iida T."/>
            <person name="Fujita J."/>
            <person name="Nakamura S."/>
        </authorList>
    </citation>
    <scope>NUCLEOTIDE SEQUENCE [LARGE SCALE GENOMIC DNA]</scope>
    <source>
        <strain evidence="2 5">JCM 12687</strain>
        <plasmid evidence="2">pJCM12687</plasmid>
    </source>
</reference>
<dbReference type="OrthoDB" id="5189878at2"/>
<organism evidence="3 4">
    <name type="scientific">Mycobacterium branderi</name>
    <dbReference type="NCBI Taxonomy" id="43348"/>
    <lineage>
        <taxon>Bacteria</taxon>
        <taxon>Bacillati</taxon>
        <taxon>Actinomycetota</taxon>
        <taxon>Actinomycetes</taxon>
        <taxon>Mycobacteriales</taxon>
        <taxon>Mycobacteriaceae</taxon>
        <taxon>Mycobacterium</taxon>
    </lineage>
</organism>
<keyword evidence="5" id="KW-1185">Reference proteome</keyword>
<gene>
    <name evidence="3" type="ORF">BST20_24455</name>
    <name evidence="2" type="ORF">MBRA_54650</name>
</gene>
<keyword evidence="2" id="KW-0614">Plasmid</keyword>
<dbReference type="Proteomes" id="UP000467379">
    <property type="component" value="Plasmid pJCM12687"/>
</dbReference>
<accession>A0A7I7WDS9</accession>
<dbReference type="EMBL" id="MVHM01000023">
    <property type="protein sequence ID" value="ORA32560.1"/>
    <property type="molecule type" value="Genomic_DNA"/>
</dbReference>
<feature type="region of interest" description="Disordered" evidence="1">
    <location>
        <begin position="301"/>
        <end position="332"/>
    </location>
</feature>
<evidence type="ECO:0000313" key="4">
    <source>
        <dbReference type="Proteomes" id="UP000192441"/>
    </source>
</evidence>
<feature type="compositionally biased region" description="Polar residues" evidence="1">
    <location>
        <begin position="318"/>
        <end position="332"/>
    </location>
</feature>
<evidence type="ECO:0000256" key="1">
    <source>
        <dbReference type="SAM" id="MobiDB-lite"/>
    </source>
</evidence>
<proteinExistence type="predicted"/>
<dbReference type="RefSeq" id="WP_083134007.1">
    <property type="nucleotide sequence ID" value="NZ_AP022607.1"/>
</dbReference>
<evidence type="ECO:0000313" key="5">
    <source>
        <dbReference type="Proteomes" id="UP000467379"/>
    </source>
</evidence>
<dbReference type="Proteomes" id="UP000192441">
    <property type="component" value="Unassembled WGS sequence"/>
</dbReference>
<evidence type="ECO:0000313" key="2">
    <source>
        <dbReference type="EMBL" id="BBZ15270.1"/>
    </source>
</evidence>
<reference evidence="3 4" key="1">
    <citation type="submission" date="2016-12" db="EMBL/GenBank/DDBJ databases">
        <title>The new phylogeny of genus Mycobacterium.</title>
        <authorList>
            <person name="Tortoli E."/>
            <person name="Trovato A."/>
            <person name="Cirillo D.M."/>
        </authorList>
    </citation>
    <scope>NUCLEOTIDE SEQUENCE [LARGE SCALE GENOMIC DNA]</scope>
    <source>
        <strain evidence="3 4">DSM 44624</strain>
    </source>
</reference>
<evidence type="ECO:0000313" key="3">
    <source>
        <dbReference type="EMBL" id="ORA32560.1"/>
    </source>
</evidence>
<feature type="compositionally biased region" description="Basic and acidic residues" evidence="1">
    <location>
        <begin position="301"/>
        <end position="311"/>
    </location>
</feature>
<name>A0A7I7WDS9_9MYCO</name>
<reference evidence="2" key="3">
    <citation type="submission" date="2020-02" db="EMBL/GenBank/DDBJ databases">
        <authorList>
            <person name="Matsumoto Y."/>
            <person name="Motooka D."/>
            <person name="Nakamura S."/>
        </authorList>
    </citation>
    <scope>NUCLEOTIDE SEQUENCE</scope>
    <source>
        <strain evidence="2">JCM 12687</strain>
        <plasmid evidence="2">pJCM12687</plasmid>
    </source>
</reference>